<gene>
    <name evidence="8" type="ORF">HNP33_002672</name>
</gene>
<feature type="transmembrane region" description="Helical" evidence="6">
    <location>
        <begin position="170"/>
        <end position="189"/>
    </location>
</feature>
<keyword evidence="9" id="KW-1185">Reference proteome</keyword>
<evidence type="ECO:0000256" key="6">
    <source>
        <dbReference type="SAM" id="Phobius"/>
    </source>
</evidence>
<protein>
    <submittedName>
        <fullName evidence="8">Drug/metabolite transporter (DMT)-like permease</fullName>
    </submittedName>
</protein>
<keyword evidence="4 6" id="KW-1133">Transmembrane helix</keyword>
<comment type="caution">
    <text evidence="8">The sequence shown here is derived from an EMBL/GenBank/DDBJ whole genome shotgun (WGS) entry which is preliminary data.</text>
</comment>
<feature type="transmembrane region" description="Helical" evidence="6">
    <location>
        <begin position="142"/>
        <end position="164"/>
    </location>
</feature>
<keyword evidence="5 6" id="KW-0472">Membrane</keyword>
<feature type="transmembrane region" description="Helical" evidence="6">
    <location>
        <begin position="201"/>
        <end position="222"/>
    </location>
</feature>
<dbReference type="Pfam" id="PF00892">
    <property type="entry name" value="EamA"/>
    <property type="match status" value="2"/>
</dbReference>
<feature type="transmembrane region" description="Helical" evidence="6">
    <location>
        <begin position="264"/>
        <end position="284"/>
    </location>
</feature>
<organism evidence="8 9">
    <name type="scientific">Comamonas odontotermitis</name>
    <dbReference type="NCBI Taxonomy" id="379895"/>
    <lineage>
        <taxon>Bacteria</taxon>
        <taxon>Pseudomonadati</taxon>
        <taxon>Pseudomonadota</taxon>
        <taxon>Betaproteobacteria</taxon>
        <taxon>Burkholderiales</taxon>
        <taxon>Comamonadaceae</taxon>
        <taxon>Comamonas</taxon>
    </lineage>
</organism>
<dbReference type="PANTHER" id="PTHR32322">
    <property type="entry name" value="INNER MEMBRANE TRANSPORTER"/>
    <property type="match status" value="1"/>
</dbReference>
<evidence type="ECO:0000313" key="8">
    <source>
        <dbReference type="EMBL" id="MBB6578588.1"/>
    </source>
</evidence>
<feature type="transmembrane region" description="Helical" evidence="6">
    <location>
        <begin position="21"/>
        <end position="41"/>
    </location>
</feature>
<accession>A0ABR6RHE5</accession>
<reference evidence="8 9" key="1">
    <citation type="submission" date="2020-08" db="EMBL/GenBank/DDBJ databases">
        <title>Functional genomics of gut bacteria from endangered species of beetles.</title>
        <authorList>
            <person name="Carlos-Shanley C."/>
        </authorList>
    </citation>
    <scope>NUCLEOTIDE SEQUENCE [LARGE SCALE GENOMIC DNA]</scope>
    <source>
        <strain evidence="8 9">S00124</strain>
    </source>
</reference>
<feature type="domain" description="EamA" evidence="7">
    <location>
        <begin position="19"/>
        <end position="153"/>
    </location>
</feature>
<dbReference type="InterPro" id="IPR037185">
    <property type="entry name" value="EmrE-like"/>
</dbReference>
<dbReference type="InterPro" id="IPR050638">
    <property type="entry name" value="AA-Vitamin_Transporters"/>
</dbReference>
<feature type="transmembrane region" description="Helical" evidence="6">
    <location>
        <begin position="290"/>
        <end position="307"/>
    </location>
</feature>
<evidence type="ECO:0000256" key="2">
    <source>
        <dbReference type="ARBA" id="ARBA00007362"/>
    </source>
</evidence>
<comment type="similarity">
    <text evidence="2">Belongs to the EamA transporter family.</text>
</comment>
<evidence type="ECO:0000313" key="9">
    <source>
        <dbReference type="Proteomes" id="UP000562492"/>
    </source>
</evidence>
<evidence type="ECO:0000256" key="4">
    <source>
        <dbReference type="ARBA" id="ARBA00022989"/>
    </source>
</evidence>
<dbReference type="Proteomes" id="UP000562492">
    <property type="component" value="Unassembled WGS sequence"/>
</dbReference>
<proteinExistence type="inferred from homology"/>
<dbReference type="EMBL" id="JACHKZ010000016">
    <property type="protein sequence ID" value="MBB6578588.1"/>
    <property type="molecule type" value="Genomic_DNA"/>
</dbReference>
<dbReference type="InterPro" id="IPR000620">
    <property type="entry name" value="EamA_dom"/>
</dbReference>
<sequence length="320" mass="33778">MSVTAAPAPVLSPSARKAGMACAVVGAIAFSGKAIIVKLAYRYGVDAVTLIMYRMLFALPLFVVMAWWAGRGKPALSLRDWLGSAALGFSGYYLASFLDFAGLTYITAGLERLILYLNPTLVLALGWLLYRKKATRRQLQGLAISYAGVMLVFGVEALGHGAAGAGGGKVWWGATLVFASAVSYAIYLVYSAQFVQRMGALRLVGLATSFACLFCIVQFLLVRPLSAAQVAMPVIWLSVLNATVCTALPVLLVMLAIERLGAATVAQTGMIGPLSTILMGVWLLGEALTPVMVAGTALVLVGIYVFTHQTKSIKKTAAGD</sequence>
<name>A0ABR6RHE5_9BURK</name>
<feature type="transmembrane region" description="Helical" evidence="6">
    <location>
        <begin position="234"/>
        <end position="257"/>
    </location>
</feature>
<evidence type="ECO:0000256" key="5">
    <source>
        <dbReference type="ARBA" id="ARBA00023136"/>
    </source>
</evidence>
<feature type="transmembrane region" description="Helical" evidence="6">
    <location>
        <begin position="47"/>
        <end position="69"/>
    </location>
</feature>
<feature type="transmembrane region" description="Helical" evidence="6">
    <location>
        <begin position="113"/>
        <end position="130"/>
    </location>
</feature>
<dbReference type="SUPFAM" id="SSF103481">
    <property type="entry name" value="Multidrug resistance efflux transporter EmrE"/>
    <property type="match status" value="2"/>
</dbReference>
<feature type="domain" description="EamA" evidence="7">
    <location>
        <begin position="171"/>
        <end position="306"/>
    </location>
</feature>
<evidence type="ECO:0000256" key="3">
    <source>
        <dbReference type="ARBA" id="ARBA00022692"/>
    </source>
</evidence>
<comment type="subcellular location">
    <subcellularLocation>
        <location evidence="1">Membrane</location>
        <topology evidence="1">Multi-pass membrane protein</topology>
    </subcellularLocation>
</comment>
<evidence type="ECO:0000256" key="1">
    <source>
        <dbReference type="ARBA" id="ARBA00004141"/>
    </source>
</evidence>
<dbReference type="PANTHER" id="PTHR32322:SF2">
    <property type="entry name" value="EAMA DOMAIN-CONTAINING PROTEIN"/>
    <property type="match status" value="1"/>
</dbReference>
<evidence type="ECO:0000259" key="7">
    <source>
        <dbReference type="Pfam" id="PF00892"/>
    </source>
</evidence>
<feature type="transmembrane region" description="Helical" evidence="6">
    <location>
        <begin position="81"/>
        <end position="107"/>
    </location>
</feature>
<keyword evidence="3 6" id="KW-0812">Transmembrane</keyword>